<protein>
    <recommendedName>
        <fullName evidence="6">DSC E3 ubiquitin ligase complex subunit 3 C-terminal domain-containing protein</fullName>
    </recommendedName>
</protein>
<evidence type="ECO:0008006" key="6">
    <source>
        <dbReference type="Google" id="ProtNLM"/>
    </source>
</evidence>
<dbReference type="GO" id="GO:0044695">
    <property type="term" value="C:Dsc E3 ubiquitin ligase complex"/>
    <property type="evidence" value="ECO:0007669"/>
    <property type="project" value="InterPro"/>
</dbReference>
<dbReference type="InterPro" id="IPR025390">
    <property type="entry name" value="Dsc3_C"/>
</dbReference>
<dbReference type="Pfam" id="PF10302">
    <property type="entry name" value="Dsc3_N"/>
    <property type="match status" value="1"/>
</dbReference>
<evidence type="ECO:0000256" key="1">
    <source>
        <dbReference type="SAM" id="Phobius"/>
    </source>
</evidence>
<keyword evidence="5" id="KW-1185">Reference proteome</keyword>
<feature type="transmembrane region" description="Helical" evidence="1">
    <location>
        <begin position="207"/>
        <end position="225"/>
    </location>
</feature>
<dbReference type="PANTHER" id="PTHR28049">
    <property type="entry name" value="TRANSMEMBRANE PROTEIN YOR223W"/>
    <property type="match status" value="1"/>
</dbReference>
<keyword evidence="1" id="KW-0472">Membrane</keyword>
<proteinExistence type="predicted"/>
<evidence type="ECO:0000313" key="5">
    <source>
        <dbReference type="Proteomes" id="UP000094112"/>
    </source>
</evidence>
<reference evidence="4 5" key="1">
    <citation type="journal article" date="2016" name="Proc. Natl. Acad. Sci. U.S.A.">
        <title>Comparative genomics of biotechnologically important yeasts.</title>
        <authorList>
            <person name="Riley R."/>
            <person name="Haridas S."/>
            <person name="Wolfe K.H."/>
            <person name="Lopes M.R."/>
            <person name="Hittinger C.T."/>
            <person name="Goeker M."/>
            <person name="Salamov A.A."/>
            <person name="Wisecaver J.H."/>
            <person name="Long T.M."/>
            <person name="Calvey C.H."/>
            <person name="Aerts A.L."/>
            <person name="Barry K.W."/>
            <person name="Choi C."/>
            <person name="Clum A."/>
            <person name="Coughlan A.Y."/>
            <person name="Deshpande S."/>
            <person name="Douglass A.P."/>
            <person name="Hanson S.J."/>
            <person name="Klenk H.-P."/>
            <person name="LaButti K.M."/>
            <person name="Lapidus A."/>
            <person name="Lindquist E.A."/>
            <person name="Lipzen A.M."/>
            <person name="Meier-Kolthoff J.P."/>
            <person name="Ohm R.A."/>
            <person name="Otillar R.P."/>
            <person name="Pangilinan J.L."/>
            <person name="Peng Y."/>
            <person name="Rokas A."/>
            <person name="Rosa C.A."/>
            <person name="Scheuner C."/>
            <person name="Sibirny A.A."/>
            <person name="Slot J.C."/>
            <person name="Stielow J.B."/>
            <person name="Sun H."/>
            <person name="Kurtzman C.P."/>
            <person name="Blackwell M."/>
            <person name="Grigoriev I.V."/>
            <person name="Jeffries T.W."/>
        </authorList>
    </citation>
    <scope>NUCLEOTIDE SEQUENCE [LARGE SCALE GENOMIC DNA]</scope>
    <source>
        <strain evidence="5">ATCC 58044 / CBS 1984 / NCYC 433 / NRRL Y-366-8</strain>
    </source>
</reference>
<dbReference type="RefSeq" id="XP_019040972.1">
    <property type="nucleotide sequence ID" value="XM_019184297.1"/>
</dbReference>
<dbReference type="InterPro" id="IPR019413">
    <property type="entry name" value="Dsc3_ub-like_dom"/>
</dbReference>
<keyword evidence="1" id="KW-0812">Transmembrane</keyword>
<gene>
    <name evidence="4" type="ORF">WICANDRAFT_75963</name>
</gene>
<accession>A0A1E3P8M8</accession>
<name>A0A1E3P8M8_WICAA</name>
<keyword evidence="1" id="KW-1133">Transmembrane helix</keyword>
<dbReference type="EMBL" id="KV454208">
    <property type="protein sequence ID" value="ODQ61765.1"/>
    <property type="molecule type" value="Genomic_DNA"/>
</dbReference>
<evidence type="ECO:0000259" key="3">
    <source>
        <dbReference type="Pfam" id="PF13373"/>
    </source>
</evidence>
<feature type="domain" description="DSC E3 ubiquitin ligase complex subunit 3 ubiquitin-like" evidence="2">
    <location>
        <begin position="17"/>
        <end position="105"/>
    </location>
</feature>
<dbReference type="Pfam" id="PF13373">
    <property type="entry name" value="Dsc3_C"/>
    <property type="match status" value="1"/>
</dbReference>
<evidence type="ECO:0000313" key="4">
    <source>
        <dbReference type="EMBL" id="ODQ61765.1"/>
    </source>
</evidence>
<evidence type="ECO:0000259" key="2">
    <source>
        <dbReference type="Pfam" id="PF10302"/>
    </source>
</evidence>
<dbReference type="AlphaFoldDB" id="A0A1E3P8M8"/>
<organism evidence="4 5">
    <name type="scientific">Wickerhamomyces anomalus (strain ATCC 58044 / CBS 1984 / NCYC 433 / NRRL Y-366-8)</name>
    <name type="common">Yeast</name>
    <name type="synonym">Hansenula anomala</name>
    <dbReference type="NCBI Taxonomy" id="683960"/>
    <lineage>
        <taxon>Eukaryota</taxon>
        <taxon>Fungi</taxon>
        <taxon>Dikarya</taxon>
        <taxon>Ascomycota</taxon>
        <taxon>Saccharomycotina</taxon>
        <taxon>Saccharomycetes</taxon>
        <taxon>Phaffomycetales</taxon>
        <taxon>Wickerhamomycetaceae</taxon>
        <taxon>Wickerhamomyces</taxon>
    </lineage>
</organism>
<feature type="domain" description="DSC E3 ubiquitin ligase complex subunit 3 C-terminal" evidence="3">
    <location>
        <begin position="133"/>
        <end position="253"/>
    </location>
</feature>
<dbReference type="InterPro" id="IPR045226">
    <property type="entry name" value="Dsc3"/>
</dbReference>
<dbReference type="GeneID" id="30201543"/>
<sequence length="256" mass="29145">MSELPLYNKNDAAERIQVVIRFSNSSIQDLQLPLVKLDDLSIGWLRQSVRSSIKDLSQKRLRFIHSGKVLTPTTNFKEEFLKMQKFNKDNAEFDKRFYIHCLIGDVLNAEELKKENEMDNKVQEQSTTPAPVGFDRLASAGFSQEDISALREQFRQLYGDLPTNEDGNGNRDIRQLEERWIDSSVNEADEFNGLNAGSSHLGGNEDLLIGILIGCLLGVLSLFLLKEEQLFSKRQRMAIVAGFIVNFSFALVRQWA</sequence>
<dbReference type="PANTHER" id="PTHR28049:SF1">
    <property type="entry name" value="DSC E3 UBIQUITIN LIGASE COMPLEX SUBUNIT 3"/>
    <property type="match status" value="1"/>
</dbReference>
<dbReference type="GO" id="GO:0005783">
    <property type="term" value="C:endoplasmic reticulum"/>
    <property type="evidence" value="ECO:0007669"/>
    <property type="project" value="TreeGrafter"/>
</dbReference>
<feature type="transmembrane region" description="Helical" evidence="1">
    <location>
        <begin position="237"/>
        <end position="255"/>
    </location>
</feature>
<dbReference type="Proteomes" id="UP000094112">
    <property type="component" value="Unassembled WGS sequence"/>
</dbReference>
<dbReference type="OrthoDB" id="2556122at2759"/>